<reference evidence="4" key="1">
    <citation type="submission" date="2010-08" db="EMBL/GenBank/DDBJ databases">
        <authorList>
            <consortium name="Caenorhabditis japonica Sequencing Consortium"/>
            <person name="Wilson R.K."/>
        </authorList>
    </citation>
    <scope>NUCLEOTIDE SEQUENCE [LARGE SCALE GENOMIC DNA]</scope>
    <source>
        <strain evidence="4">DF5081</strain>
    </source>
</reference>
<dbReference type="AlphaFoldDB" id="A0A8R1EBM8"/>
<keyword evidence="4" id="KW-1185">Reference proteome</keyword>
<feature type="domain" description="Tudor" evidence="2">
    <location>
        <begin position="83"/>
        <end position="152"/>
    </location>
</feature>
<reference evidence="3" key="2">
    <citation type="submission" date="2022-06" db="UniProtKB">
        <authorList>
            <consortium name="EnsemblMetazoa"/>
        </authorList>
    </citation>
    <scope>IDENTIFICATION</scope>
    <source>
        <strain evidence="3">DF5081</strain>
    </source>
</reference>
<dbReference type="EnsemblMetazoa" id="CJA31700.1">
    <property type="protein sequence ID" value="CJA31700.1"/>
    <property type="gene ID" value="WBGene00207547"/>
</dbReference>
<evidence type="ECO:0000313" key="4">
    <source>
        <dbReference type="Proteomes" id="UP000005237"/>
    </source>
</evidence>
<evidence type="ECO:0000313" key="3">
    <source>
        <dbReference type="EnsemblMetazoa" id="CJA31700.1"/>
    </source>
</evidence>
<dbReference type="Pfam" id="PF00567">
    <property type="entry name" value="TUDOR"/>
    <property type="match status" value="1"/>
</dbReference>
<protein>
    <submittedName>
        <fullName evidence="3">Tudor domain-containing protein</fullName>
    </submittedName>
</protein>
<feature type="region of interest" description="Disordered" evidence="1">
    <location>
        <begin position="1"/>
        <end position="23"/>
    </location>
</feature>
<name>A0A8R1EBM8_CAEJA</name>
<evidence type="ECO:0000256" key="1">
    <source>
        <dbReference type="SAM" id="MobiDB-lite"/>
    </source>
</evidence>
<organism evidence="3 4">
    <name type="scientific">Caenorhabditis japonica</name>
    <dbReference type="NCBI Taxonomy" id="281687"/>
    <lineage>
        <taxon>Eukaryota</taxon>
        <taxon>Metazoa</taxon>
        <taxon>Ecdysozoa</taxon>
        <taxon>Nematoda</taxon>
        <taxon>Chromadorea</taxon>
        <taxon>Rhabditida</taxon>
        <taxon>Rhabditina</taxon>
        <taxon>Rhabditomorpha</taxon>
        <taxon>Rhabditoidea</taxon>
        <taxon>Rhabditidae</taxon>
        <taxon>Peloderinae</taxon>
        <taxon>Caenorhabditis</taxon>
    </lineage>
</organism>
<dbReference type="InterPro" id="IPR002999">
    <property type="entry name" value="Tudor"/>
</dbReference>
<dbReference type="Proteomes" id="UP000005237">
    <property type="component" value="Unassembled WGS sequence"/>
</dbReference>
<sequence length="159" mass="18237">MDEPEDFSEFGGGLGRFSQQKEPANPCREIVEVPGGAEWKIRNLQEQFPDFCWKYAGSSVIVNYQFKRLQNSESPDDVNQKRFYAKVSHFMSPVELSVQPKYLSGARKSIMEQMNTVYQYGRHPTGFEEDQLFAPVACAVQELGIWYRGRIVQISGVEQ</sequence>
<accession>A0A8R1EBM8</accession>
<proteinExistence type="predicted"/>
<evidence type="ECO:0000259" key="2">
    <source>
        <dbReference type="Pfam" id="PF00567"/>
    </source>
</evidence>